<dbReference type="Gene3D" id="2.60.120.590">
    <property type="entry name" value="Alpha-ketoglutarate-dependent dioxygenase AlkB-like"/>
    <property type="match status" value="1"/>
</dbReference>
<evidence type="ECO:0000313" key="1">
    <source>
        <dbReference type="EMBL" id="KAG8466638.1"/>
    </source>
</evidence>
<dbReference type="AlphaFoldDB" id="A0A8J5XGE4"/>
<dbReference type="OMA" id="IEPEWIN"/>
<evidence type="ECO:0000313" key="2">
    <source>
        <dbReference type="Proteomes" id="UP000751190"/>
    </source>
</evidence>
<keyword evidence="2" id="KW-1185">Reference proteome</keyword>
<gene>
    <name evidence="1" type="ORF">KFE25_008017</name>
</gene>
<dbReference type="OrthoDB" id="10266513at2759"/>
<accession>A0A8J5XGE4</accession>
<reference evidence="1" key="1">
    <citation type="submission" date="2021-05" db="EMBL/GenBank/DDBJ databases">
        <title>The genome of the haptophyte Pavlova lutheri (Diacronema luteri, Pavlovales) - a model for lipid biosynthesis in eukaryotic algae.</title>
        <authorList>
            <person name="Hulatt C.J."/>
            <person name="Posewitz M.C."/>
        </authorList>
    </citation>
    <scope>NUCLEOTIDE SEQUENCE</scope>
    <source>
        <strain evidence="1">NIVA-4/92</strain>
    </source>
</reference>
<evidence type="ECO:0008006" key="3">
    <source>
        <dbReference type="Google" id="ProtNLM"/>
    </source>
</evidence>
<proteinExistence type="predicted"/>
<dbReference type="EMBL" id="JAGTXO010000007">
    <property type="protein sequence ID" value="KAG8466638.1"/>
    <property type="molecule type" value="Genomic_DNA"/>
</dbReference>
<comment type="caution">
    <text evidence="1">The sequence shown here is derived from an EMBL/GenBank/DDBJ whole genome shotgun (WGS) entry which is preliminary data.</text>
</comment>
<sequence>MASLSRAARALSTRAHRPFGKQDALRLRAVGTGANVRAAANPGVRVEPAFFDEQFELALAAEARALVDECGYRLQGETATLAIGADGSRASTARRANNARVTGRYERPEQTCAAWGYGDNCQPDALPPAIRQLAERLQAHPSFALGKLRDVTINARTDAFFQLDPHVDPAADGENVLIANLLSSAVLTFTPAQPPAGLERRTDAAVVGERSWTDADVDCLLERRTVVHFCAAARSRWMHAIRSGVLVDVDGEDKVADWWGQIDYLIGRQPERISIVFAFA</sequence>
<dbReference type="Proteomes" id="UP000751190">
    <property type="component" value="Unassembled WGS sequence"/>
</dbReference>
<dbReference type="InterPro" id="IPR037151">
    <property type="entry name" value="AlkB-like_sf"/>
</dbReference>
<protein>
    <recommendedName>
        <fullName evidence="3">Alpha-ketoglutarate-dependent dioxygenase AlkB-like domain-containing protein</fullName>
    </recommendedName>
</protein>
<dbReference type="SUPFAM" id="SSF51197">
    <property type="entry name" value="Clavaminate synthase-like"/>
    <property type="match status" value="1"/>
</dbReference>
<organism evidence="1 2">
    <name type="scientific">Diacronema lutheri</name>
    <name type="common">Unicellular marine alga</name>
    <name type="synonym">Monochrysis lutheri</name>
    <dbReference type="NCBI Taxonomy" id="2081491"/>
    <lineage>
        <taxon>Eukaryota</taxon>
        <taxon>Haptista</taxon>
        <taxon>Haptophyta</taxon>
        <taxon>Pavlovophyceae</taxon>
        <taxon>Pavlovales</taxon>
        <taxon>Pavlovaceae</taxon>
        <taxon>Diacronema</taxon>
    </lineage>
</organism>
<name>A0A8J5XGE4_DIALT</name>